<dbReference type="GO" id="GO:0007165">
    <property type="term" value="P:signal transduction"/>
    <property type="evidence" value="ECO:0007669"/>
    <property type="project" value="TreeGrafter"/>
</dbReference>
<dbReference type="Pfam" id="PF00459">
    <property type="entry name" value="Inositol_P"/>
    <property type="match status" value="1"/>
</dbReference>
<protein>
    <submittedName>
        <fullName evidence="4">Inositol monophosphatase</fullName>
    </submittedName>
</protein>
<dbReference type="InterPro" id="IPR000760">
    <property type="entry name" value="Inositol_monophosphatase-like"/>
</dbReference>
<dbReference type="PROSITE" id="PS00630">
    <property type="entry name" value="IMP_2"/>
    <property type="match status" value="1"/>
</dbReference>
<dbReference type="PANTHER" id="PTHR20854">
    <property type="entry name" value="INOSITOL MONOPHOSPHATASE"/>
    <property type="match status" value="1"/>
</dbReference>
<dbReference type="Gene3D" id="3.40.190.80">
    <property type="match status" value="1"/>
</dbReference>
<keyword evidence="1 3" id="KW-0479">Metal-binding</keyword>
<dbReference type="InterPro" id="IPR020550">
    <property type="entry name" value="Inositol_monophosphatase_CS"/>
</dbReference>
<dbReference type="AlphaFoldDB" id="A0A7C3WKD1"/>
<feature type="binding site" evidence="3">
    <location>
        <position position="70"/>
    </location>
    <ligand>
        <name>Mg(2+)</name>
        <dbReference type="ChEBI" id="CHEBI:18420"/>
        <label>1</label>
        <note>catalytic</note>
    </ligand>
</feature>
<gene>
    <name evidence="4" type="ORF">ENV88_05005</name>
</gene>
<dbReference type="GO" id="GO:0008934">
    <property type="term" value="F:inositol monophosphate 1-phosphatase activity"/>
    <property type="evidence" value="ECO:0007669"/>
    <property type="project" value="TreeGrafter"/>
</dbReference>
<dbReference type="Gene3D" id="3.30.540.10">
    <property type="entry name" value="Fructose-1,6-Bisphosphatase, subunit A, domain 1"/>
    <property type="match status" value="1"/>
</dbReference>
<dbReference type="CDD" id="cd01637">
    <property type="entry name" value="IMPase_like"/>
    <property type="match status" value="1"/>
</dbReference>
<dbReference type="GO" id="GO:0046872">
    <property type="term" value="F:metal ion binding"/>
    <property type="evidence" value="ECO:0007669"/>
    <property type="project" value="UniProtKB-KW"/>
</dbReference>
<dbReference type="GO" id="GO:0046854">
    <property type="term" value="P:phosphatidylinositol phosphate biosynthetic process"/>
    <property type="evidence" value="ECO:0007669"/>
    <property type="project" value="InterPro"/>
</dbReference>
<sequence>MGHDGILTTIREAARRAGEAALRVREQGHASEVVGRGRGGDLALRGDIEAERVAVDYLLSHADCAAVVSEEMGEKTVGGKGYGVRNRPSWTAVGTTSGGSPLFAVSIAAAVGRTLGDVVAGVIYAPAMGLEIYAARGSGAYVNGRLLDARSGGDGEGLVFVGASPKASFLPYAYMLSLSARGFIVRSLGSASLELASVATGGADAYVEAWGTMRVVDIAAAYLVVREAGAWVCAEGFLGNPPLLSLSERLAIVAARTERLGKELLELLAEELGLAMGSIFEVVSPGARTQGSR</sequence>
<organism evidence="4">
    <name type="scientific">Thermofilum pendens</name>
    <dbReference type="NCBI Taxonomy" id="2269"/>
    <lineage>
        <taxon>Archaea</taxon>
        <taxon>Thermoproteota</taxon>
        <taxon>Thermoprotei</taxon>
        <taxon>Thermofilales</taxon>
        <taxon>Thermofilaceae</taxon>
        <taxon>Thermofilum</taxon>
    </lineage>
</organism>
<name>A0A7C3WKD1_THEPE</name>
<dbReference type="PANTHER" id="PTHR20854:SF4">
    <property type="entry name" value="INOSITOL-1-MONOPHOSPHATASE-RELATED"/>
    <property type="match status" value="1"/>
</dbReference>
<evidence type="ECO:0000256" key="2">
    <source>
        <dbReference type="ARBA" id="ARBA00022842"/>
    </source>
</evidence>
<comment type="caution">
    <text evidence="4">The sequence shown here is derived from an EMBL/GenBank/DDBJ whole genome shotgun (WGS) entry which is preliminary data.</text>
</comment>
<reference evidence="4" key="1">
    <citation type="journal article" date="2020" name="mSystems">
        <title>Genome- and Community-Level Interaction Insights into Carbon Utilization and Element Cycling Functions of Hydrothermarchaeota in Hydrothermal Sediment.</title>
        <authorList>
            <person name="Zhou Z."/>
            <person name="Liu Y."/>
            <person name="Xu W."/>
            <person name="Pan J."/>
            <person name="Luo Z.H."/>
            <person name="Li M."/>
        </authorList>
    </citation>
    <scope>NUCLEOTIDE SEQUENCE [LARGE SCALE GENOMIC DNA]</scope>
    <source>
        <strain evidence="4">SpSt-8</strain>
    </source>
</reference>
<feature type="binding site" evidence="3">
    <location>
        <position position="217"/>
    </location>
    <ligand>
        <name>Mg(2+)</name>
        <dbReference type="ChEBI" id="CHEBI:18420"/>
        <label>1</label>
        <note>catalytic</note>
    </ligand>
</feature>
<dbReference type="GO" id="GO:0006020">
    <property type="term" value="P:inositol metabolic process"/>
    <property type="evidence" value="ECO:0007669"/>
    <property type="project" value="TreeGrafter"/>
</dbReference>
<dbReference type="PRINTS" id="PR00377">
    <property type="entry name" value="IMPHPHTASES"/>
</dbReference>
<proteinExistence type="predicted"/>
<keyword evidence="2 3" id="KW-0460">Magnesium</keyword>
<accession>A0A7C3WKD1</accession>
<evidence type="ECO:0000256" key="1">
    <source>
        <dbReference type="ARBA" id="ARBA00022723"/>
    </source>
</evidence>
<evidence type="ECO:0000313" key="4">
    <source>
        <dbReference type="EMBL" id="HGB25378.1"/>
    </source>
</evidence>
<evidence type="ECO:0000256" key="3">
    <source>
        <dbReference type="PIRSR" id="PIRSR600760-2"/>
    </source>
</evidence>
<dbReference type="EMBL" id="DTIB01000091">
    <property type="protein sequence ID" value="HGB25378.1"/>
    <property type="molecule type" value="Genomic_DNA"/>
</dbReference>
<dbReference type="SUPFAM" id="SSF56655">
    <property type="entry name" value="Carbohydrate phosphatase"/>
    <property type="match status" value="1"/>
</dbReference>
<comment type="cofactor">
    <cofactor evidence="3">
        <name>Mg(2+)</name>
        <dbReference type="ChEBI" id="CHEBI:18420"/>
    </cofactor>
</comment>